<feature type="transmembrane region" description="Helical" evidence="10">
    <location>
        <begin position="88"/>
        <end position="115"/>
    </location>
</feature>
<evidence type="ECO:0000256" key="3">
    <source>
        <dbReference type="ARBA" id="ARBA00022553"/>
    </source>
</evidence>
<dbReference type="GO" id="GO:0046983">
    <property type="term" value="F:protein dimerization activity"/>
    <property type="evidence" value="ECO:0007669"/>
    <property type="project" value="InterPro"/>
</dbReference>
<name>A0A6M4WSJ5_9ACTN</name>
<dbReference type="GO" id="GO:0005524">
    <property type="term" value="F:ATP binding"/>
    <property type="evidence" value="ECO:0007669"/>
    <property type="project" value="UniProtKB-KW"/>
</dbReference>
<dbReference type="PANTHER" id="PTHR24421">
    <property type="entry name" value="NITRATE/NITRITE SENSOR PROTEIN NARX-RELATED"/>
    <property type="match status" value="1"/>
</dbReference>
<keyword evidence="5" id="KW-0547">Nucleotide-binding</keyword>
<evidence type="ECO:0000256" key="5">
    <source>
        <dbReference type="ARBA" id="ARBA00022741"/>
    </source>
</evidence>
<feature type="compositionally biased region" description="Basic and acidic residues" evidence="9">
    <location>
        <begin position="276"/>
        <end position="287"/>
    </location>
</feature>
<protein>
    <recommendedName>
        <fullName evidence="2">histidine kinase</fullName>
        <ecNumber evidence="2">2.7.13.3</ecNumber>
    </recommendedName>
</protein>
<dbReference type="GO" id="GO:0016020">
    <property type="term" value="C:membrane"/>
    <property type="evidence" value="ECO:0007669"/>
    <property type="project" value="InterPro"/>
</dbReference>
<evidence type="ECO:0000256" key="4">
    <source>
        <dbReference type="ARBA" id="ARBA00022679"/>
    </source>
</evidence>
<proteinExistence type="predicted"/>
<keyword evidence="10" id="KW-0812">Transmembrane</keyword>
<organism evidence="13 14">
    <name type="scientific">Streptomyces asoensis</name>
    <dbReference type="NCBI Taxonomy" id="249586"/>
    <lineage>
        <taxon>Bacteria</taxon>
        <taxon>Bacillati</taxon>
        <taxon>Actinomycetota</taxon>
        <taxon>Actinomycetes</taxon>
        <taxon>Kitasatosporales</taxon>
        <taxon>Streptomycetaceae</taxon>
        <taxon>Streptomyces</taxon>
    </lineage>
</organism>
<feature type="domain" description="Histidine kinase/HSP90-like ATPase" evidence="11">
    <location>
        <begin position="327"/>
        <end position="418"/>
    </location>
</feature>
<keyword evidence="7" id="KW-0067">ATP-binding</keyword>
<dbReference type="Proteomes" id="UP000502665">
    <property type="component" value="Chromosome"/>
</dbReference>
<feature type="transmembrane region" description="Helical" evidence="10">
    <location>
        <begin position="127"/>
        <end position="145"/>
    </location>
</feature>
<gene>
    <name evidence="13" type="ORF">G9272_23515</name>
</gene>
<feature type="region of interest" description="Disordered" evidence="9">
    <location>
        <begin position="267"/>
        <end position="291"/>
    </location>
</feature>
<dbReference type="PANTHER" id="PTHR24421:SF10">
    <property type="entry name" value="NITRATE_NITRITE SENSOR PROTEIN NARQ"/>
    <property type="match status" value="1"/>
</dbReference>
<dbReference type="EMBL" id="CP049838">
    <property type="protein sequence ID" value="QJT02892.1"/>
    <property type="molecule type" value="Genomic_DNA"/>
</dbReference>
<dbReference type="Gene3D" id="1.20.5.1930">
    <property type="match status" value="1"/>
</dbReference>
<evidence type="ECO:0000313" key="14">
    <source>
        <dbReference type="Proteomes" id="UP000502665"/>
    </source>
</evidence>
<accession>A0A6M4WSJ5</accession>
<keyword evidence="6 13" id="KW-0418">Kinase</keyword>
<evidence type="ECO:0000256" key="6">
    <source>
        <dbReference type="ARBA" id="ARBA00022777"/>
    </source>
</evidence>
<keyword evidence="14" id="KW-1185">Reference proteome</keyword>
<dbReference type="Pfam" id="PF02518">
    <property type="entry name" value="HATPase_c"/>
    <property type="match status" value="1"/>
</dbReference>
<keyword evidence="8" id="KW-0902">Two-component regulatory system</keyword>
<comment type="catalytic activity">
    <reaction evidence="1">
        <text>ATP + protein L-histidine = ADP + protein N-phospho-L-histidine.</text>
        <dbReference type="EC" id="2.7.13.3"/>
    </reaction>
</comment>
<evidence type="ECO:0000256" key="1">
    <source>
        <dbReference type="ARBA" id="ARBA00000085"/>
    </source>
</evidence>
<dbReference type="InterPro" id="IPR003594">
    <property type="entry name" value="HATPase_dom"/>
</dbReference>
<evidence type="ECO:0000259" key="12">
    <source>
        <dbReference type="Pfam" id="PF07730"/>
    </source>
</evidence>
<dbReference type="Pfam" id="PF07730">
    <property type="entry name" value="HisKA_3"/>
    <property type="match status" value="1"/>
</dbReference>
<keyword evidence="10" id="KW-1133">Transmembrane helix</keyword>
<dbReference type="InterPro" id="IPR036890">
    <property type="entry name" value="HATPase_C_sf"/>
</dbReference>
<evidence type="ECO:0000256" key="9">
    <source>
        <dbReference type="SAM" id="MobiDB-lite"/>
    </source>
</evidence>
<keyword evidence="3" id="KW-0597">Phosphoprotein</keyword>
<keyword evidence="4" id="KW-0808">Transferase</keyword>
<evidence type="ECO:0000256" key="10">
    <source>
        <dbReference type="SAM" id="Phobius"/>
    </source>
</evidence>
<feature type="region of interest" description="Disordered" evidence="9">
    <location>
        <begin position="1"/>
        <end position="24"/>
    </location>
</feature>
<dbReference type="RefSeq" id="WP_171398377.1">
    <property type="nucleotide sequence ID" value="NZ_CP049838.1"/>
</dbReference>
<dbReference type="SUPFAM" id="SSF55874">
    <property type="entry name" value="ATPase domain of HSP90 chaperone/DNA topoisomerase II/histidine kinase"/>
    <property type="match status" value="1"/>
</dbReference>
<evidence type="ECO:0000313" key="13">
    <source>
        <dbReference type="EMBL" id="QJT02892.1"/>
    </source>
</evidence>
<dbReference type="InterPro" id="IPR050482">
    <property type="entry name" value="Sensor_HK_TwoCompSys"/>
</dbReference>
<evidence type="ECO:0000256" key="2">
    <source>
        <dbReference type="ARBA" id="ARBA00012438"/>
    </source>
</evidence>
<evidence type="ECO:0000256" key="7">
    <source>
        <dbReference type="ARBA" id="ARBA00022840"/>
    </source>
</evidence>
<dbReference type="InterPro" id="IPR011712">
    <property type="entry name" value="Sig_transdc_His_kin_sub3_dim/P"/>
</dbReference>
<reference evidence="13" key="1">
    <citation type="submission" date="2020-03" db="EMBL/GenBank/DDBJ databases">
        <title>Molecular networking-based the target discovery of potent antiproliferative macrolactams: 5/6/7/16 polycyclic ansamycins and glycosylated trienomycin from Streptomyces cacaoi subsp. asoensis.</title>
        <authorList>
            <person name="Liu L.-L."/>
        </authorList>
    </citation>
    <scope>NUCLEOTIDE SEQUENCE [LARGE SCALE GENOMIC DNA]</scope>
    <source>
        <strain evidence="13">H2S5</strain>
    </source>
</reference>
<dbReference type="GO" id="GO:0000155">
    <property type="term" value="F:phosphorelay sensor kinase activity"/>
    <property type="evidence" value="ECO:0007669"/>
    <property type="project" value="InterPro"/>
</dbReference>
<feature type="domain" description="Signal transduction histidine kinase subgroup 3 dimerisation and phosphoacceptor" evidence="12">
    <location>
        <begin position="205"/>
        <end position="270"/>
    </location>
</feature>
<evidence type="ECO:0000259" key="11">
    <source>
        <dbReference type="Pfam" id="PF02518"/>
    </source>
</evidence>
<evidence type="ECO:0000256" key="8">
    <source>
        <dbReference type="ARBA" id="ARBA00023012"/>
    </source>
</evidence>
<dbReference type="CDD" id="cd16917">
    <property type="entry name" value="HATPase_UhpB-NarQ-NarX-like"/>
    <property type="match status" value="1"/>
</dbReference>
<dbReference type="EC" id="2.7.13.3" evidence="2"/>
<dbReference type="AlphaFoldDB" id="A0A6M4WSJ5"/>
<sequence length="428" mass="44842">MRSQSSPQPPSQPARTVGSPSLPFPGGHPRTSDAVLAAALFACSFPGSVITFPGQDLGVPWWPGVMLAGASCAALIRRRDRPRGTVVVTLACAVAASALGYLLTVLLLAPLMAALYSLAVSTDRRTANTFAFAGIALLVGVGLPAGPAGEPLVLKLLGPAAWLLLPTALGTVTRLRAAYLDAVQARAEHAERTREEETRRRVTEERMRIARDLHDVVAHHLVLAGLQAGAVARHLPARPEEAARLTADLTGTTASALRELKSTVGLLRRAGTSDADEPRNPGERTRPVESTPGLAQLPQLAASFEGAGLEVTLHTEGEPGPITAGAELTAYRIVQEALTNVTKHAGARTAAIRLVYADDRLTVAVTDDGCARPKVPASVGGGYGLIGMRERARSAGGRVRTGHRPGGGFEVVTELPLRTRETNESHPA</sequence>
<keyword evidence="10" id="KW-0472">Membrane</keyword>
<dbReference type="Gene3D" id="3.30.565.10">
    <property type="entry name" value="Histidine kinase-like ATPase, C-terminal domain"/>
    <property type="match status" value="1"/>
</dbReference>